<dbReference type="Pfam" id="PF17194">
    <property type="entry name" value="AbiEi_3_N"/>
    <property type="match status" value="1"/>
</dbReference>
<dbReference type="EMBL" id="FOQH01000002">
    <property type="protein sequence ID" value="SFH85866.1"/>
    <property type="molecule type" value="Genomic_DNA"/>
</dbReference>
<dbReference type="InterPro" id="IPR021561">
    <property type="entry name" value="AbiEi_3"/>
</dbReference>
<dbReference type="OrthoDB" id="1550938at2"/>
<proteinExistence type="predicted"/>
<dbReference type="InterPro" id="IPR033455">
    <property type="entry name" value="AbiEi_3_N"/>
</dbReference>
<dbReference type="STRING" id="1114924.SAMN05216258_102580"/>
<dbReference type="Pfam" id="PF11459">
    <property type="entry name" value="AbiEi_3"/>
    <property type="match status" value="1"/>
</dbReference>
<dbReference type="RefSeq" id="WP_092858757.1">
    <property type="nucleotide sequence ID" value="NZ_FOQH01000002.1"/>
</dbReference>
<feature type="domain" description="Transcriptional regulator AbiEi antitoxin N-terminal" evidence="1">
    <location>
        <begin position="6"/>
        <end position="98"/>
    </location>
</feature>
<accession>A0A1I3DGT7</accession>
<evidence type="ECO:0000313" key="3">
    <source>
        <dbReference type="Proteomes" id="UP000199377"/>
    </source>
</evidence>
<gene>
    <name evidence="2" type="ORF">SAMN05216258_102580</name>
</gene>
<evidence type="ECO:0000259" key="1">
    <source>
        <dbReference type="Pfam" id="PF17194"/>
    </source>
</evidence>
<sequence length="285" mass="32476">MTDSRASHLNRLAQDLPEGLLVDGAWLEGHGIASNLRAYYVKSGWLDQPVRGVYRRPSRFLRDLSWQVVVLSLQNLLREDLVVGGRTALEMHGFSHYLDPEIRTVHLYGPRKPPVWVSRLGLPQSFVHHNNRTLFRNEPIAYGLGHLALDPVAGTARDTAQLRGGGIEEMTWGRWELPLTLSSPERAYLEMLDELPQRESFHQADMLMQGAANFRPRRLQKLLQDCASVKVKRLFFFFAERHGHAWLKRLDKSAVDLGKGKRMLVRGGRLDPVNLITVPEDLDAH</sequence>
<name>A0A1I3DGT7_9RHOB</name>
<dbReference type="AlphaFoldDB" id="A0A1I3DGT7"/>
<protein>
    <submittedName>
        <fullName evidence="2">Transcriptional regulator with AbiEi antitoxin N-terminal domain</fullName>
    </submittedName>
</protein>
<dbReference type="Proteomes" id="UP000199377">
    <property type="component" value="Unassembled WGS sequence"/>
</dbReference>
<evidence type="ECO:0000313" key="2">
    <source>
        <dbReference type="EMBL" id="SFH85866.1"/>
    </source>
</evidence>
<organism evidence="2 3">
    <name type="scientific">Albimonas pacifica</name>
    <dbReference type="NCBI Taxonomy" id="1114924"/>
    <lineage>
        <taxon>Bacteria</taxon>
        <taxon>Pseudomonadati</taxon>
        <taxon>Pseudomonadota</taxon>
        <taxon>Alphaproteobacteria</taxon>
        <taxon>Rhodobacterales</taxon>
        <taxon>Paracoccaceae</taxon>
        <taxon>Albimonas</taxon>
    </lineage>
</organism>
<keyword evidence="3" id="KW-1185">Reference proteome</keyword>
<reference evidence="2 3" key="1">
    <citation type="submission" date="2016-10" db="EMBL/GenBank/DDBJ databases">
        <authorList>
            <person name="de Groot N.N."/>
        </authorList>
    </citation>
    <scope>NUCLEOTIDE SEQUENCE [LARGE SCALE GENOMIC DNA]</scope>
    <source>
        <strain evidence="2 3">CGMCC 1.11030</strain>
    </source>
</reference>